<name>A0ABV7H7F3_9GAMM</name>
<dbReference type="EMBL" id="JBHRSZ010000002">
    <property type="protein sequence ID" value="MFC3149839.1"/>
    <property type="molecule type" value="Genomic_DNA"/>
</dbReference>
<evidence type="ECO:0000313" key="3">
    <source>
        <dbReference type="Proteomes" id="UP001595476"/>
    </source>
</evidence>
<gene>
    <name evidence="2" type="ORF">ACFOEK_02230</name>
</gene>
<dbReference type="Pfam" id="PF06794">
    <property type="entry name" value="UPF0270"/>
    <property type="match status" value="1"/>
</dbReference>
<evidence type="ECO:0000313" key="2">
    <source>
        <dbReference type="EMBL" id="MFC3149839.1"/>
    </source>
</evidence>
<dbReference type="NCBIfam" id="NF003438">
    <property type="entry name" value="PRK04966.1"/>
    <property type="match status" value="1"/>
</dbReference>
<reference evidence="3" key="1">
    <citation type="journal article" date="2019" name="Int. J. Syst. Evol. Microbiol.">
        <title>The Global Catalogue of Microorganisms (GCM) 10K type strain sequencing project: providing services to taxonomists for standard genome sequencing and annotation.</title>
        <authorList>
            <consortium name="The Broad Institute Genomics Platform"/>
            <consortium name="The Broad Institute Genome Sequencing Center for Infectious Disease"/>
            <person name="Wu L."/>
            <person name="Ma J."/>
        </authorList>
    </citation>
    <scope>NUCLEOTIDE SEQUENCE [LARGE SCALE GENOMIC DNA]</scope>
    <source>
        <strain evidence="3">KCTC 52438</strain>
    </source>
</reference>
<dbReference type="PIRSF" id="PIRSF006169">
    <property type="entry name" value="UCP006169"/>
    <property type="match status" value="1"/>
</dbReference>
<protein>
    <submittedName>
        <fullName evidence="2">YheU family protein</fullName>
    </submittedName>
</protein>
<dbReference type="Gene3D" id="1.10.10.610">
    <property type="entry name" value="YehU-like"/>
    <property type="match status" value="1"/>
</dbReference>
<dbReference type="SUPFAM" id="SSF118001">
    <property type="entry name" value="YehU-like"/>
    <property type="match status" value="1"/>
</dbReference>
<comment type="similarity">
    <text evidence="1">Belongs to the UPF0270 family.</text>
</comment>
<organism evidence="2 3">
    <name type="scientific">Litoribrevibacter euphylliae</name>
    <dbReference type="NCBI Taxonomy" id="1834034"/>
    <lineage>
        <taxon>Bacteria</taxon>
        <taxon>Pseudomonadati</taxon>
        <taxon>Pseudomonadota</taxon>
        <taxon>Gammaproteobacteria</taxon>
        <taxon>Oceanospirillales</taxon>
        <taxon>Oceanospirillaceae</taxon>
        <taxon>Litoribrevibacter</taxon>
    </lineage>
</organism>
<evidence type="ECO:0000256" key="1">
    <source>
        <dbReference type="ARBA" id="ARBA00006450"/>
    </source>
</evidence>
<proteinExistence type="inferred from homology"/>
<accession>A0ABV7H7F3</accession>
<comment type="caution">
    <text evidence="2">The sequence shown here is derived from an EMBL/GenBank/DDBJ whole genome shotgun (WGS) entry which is preliminary data.</text>
</comment>
<keyword evidence="3" id="KW-1185">Reference proteome</keyword>
<dbReference type="Proteomes" id="UP001595476">
    <property type="component" value="Unassembled WGS sequence"/>
</dbReference>
<sequence>MAIEVPWQQLSQDALEGLIESFISREGTDYGEIERSLEDKKQDVVAQLRSGAAVIIFDEEAESCNILSREQWKILQQRSAEDEYFGSV</sequence>
<dbReference type="RefSeq" id="WP_386715539.1">
    <property type="nucleotide sequence ID" value="NZ_JBHRSZ010000002.1"/>
</dbReference>
<dbReference type="InterPro" id="IPR010648">
    <property type="entry name" value="UPF0270"/>
</dbReference>
<dbReference type="InterPro" id="IPR036685">
    <property type="entry name" value="YehU-like_sf"/>
</dbReference>